<dbReference type="RefSeq" id="WP_235311346.1">
    <property type="nucleotide sequence ID" value="NZ_JAKGAS010000003.1"/>
</dbReference>
<protein>
    <recommendedName>
        <fullName evidence="3">N-acetylmuramoyl-L-alanine amidase</fullName>
    </recommendedName>
</protein>
<comment type="caution">
    <text evidence="1">The sequence shown here is derived from an EMBL/GenBank/DDBJ whole genome shotgun (WGS) entry which is preliminary data.</text>
</comment>
<name>A0ABS9D703_9ALTE</name>
<organism evidence="1 2">
    <name type="scientific">Paraglaciecola algarum</name>
    <dbReference type="NCBI Taxonomy" id="3050085"/>
    <lineage>
        <taxon>Bacteria</taxon>
        <taxon>Pseudomonadati</taxon>
        <taxon>Pseudomonadota</taxon>
        <taxon>Gammaproteobacteria</taxon>
        <taxon>Alteromonadales</taxon>
        <taxon>Alteromonadaceae</taxon>
        <taxon>Paraglaciecola</taxon>
    </lineage>
</organism>
<dbReference type="EMBL" id="JAKGAS010000003">
    <property type="protein sequence ID" value="MCF2947813.1"/>
    <property type="molecule type" value="Genomic_DNA"/>
</dbReference>
<reference evidence="1 2" key="1">
    <citation type="submission" date="2022-01" db="EMBL/GenBank/DDBJ databases">
        <title>Paraglaciecola sp. G1-23.</title>
        <authorList>
            <person name="Jin M.S."/>
            <person name="Han D.M."/>
            <person name="Kim H.M."/>
            <person name="Jeon C.O."/>
        </authorList>
    </citation>
    <scope>NUCLEOTIDE SEQUENCE [LARGE SCALE GENOMIC DNA]</scope>
    <source>
        <strain evidence="1 2">G1-23</strain>
    </source>
</reference>
<proteinExistence type="predicted"/>
<keyword evidence="2" id="KW-1185">Reference proteome</keyword>
<evidence type="ECO:0000313" key="2">
    <source>
        <dbReference type="Proteomes" id="UP001521137"/>
    </source>
</evidence>
<gene>
    <name evidence="1" type="ORF">L0668_06830</name>
</gene>
<evidence type="ECO:0000313" key="1">
    <source>
        <dbReference type="EMBL" id="MCF2947813.1"/>
    </source>
</evidence>
<dbReference type="Proteomes" id="UP001521137">
    <property type="component" value="Unassembled WGS sequence"/>
</dbReference>
<evidence type="ECO:0008006" key="3">
    <source>
        <dbReference type="Google" id="ProtNLM"/>
    </source>
</evidence>
<sequence>MFTLLFSMSSILTFQQQPNIQLEVVGNSNDSKHWAFFAPHENEHVSNDYVAQKIIEKGGVFVVLKQAGKRTVTLEIDNHKIKIDPNRMFTQTGRFASINKLNPELASDPLSIQKAEQRAKKLSEFVLDTLSGKQPPKTLIAMHNNSNGYEGDGKQGIGNVSIERYQTKLSSGAQYLIDVASGQHDEDDLYFVTDKHDFSTMQSLGWNAVLQNPKVAHDPEEDDGSLSVYAEMQGYRYINIEAERVTEGFGENHLAVQKQMVDFTFSLLEQNTAN</sequence>
<accession>A0ABS9D703</accession>